<organism evidence="1 2">
    <name type="scientific">Panagrolaimus sp. ES5</name>
    <dbReference type="NCBI Taxonomy" id="591445"/>
    <lineage>
        <taxon>Eukaryota</taxon>
        <taxon>Metazoa</taxon>
        <taxon>Ecdysozoa</taxon>
        <taxon>Nematoda</taxon>
        <taxon>Chromadorea</taxon>
        <taxon>Rhabditida</taxon>
        <taxon>Tylenchina</taxon>
        <taxon>Panagrolaimomorpha</taxon>
        <taxon>Panagrolaimoidea</taxon>
        <taxon>Panagrolaimidae</taxon>
        <taxon>Panagrolaimus</taxon>
    </lineage>
</organism>
<name>A0AC34GFL1_9BILA</name>
<proteinExistence type="predicted"/>
<sequence length="101" mass="11076">MAWIRLSTNQSSSQQPSTKLKLWINQLKWEGSTHKTVNGVKNSLTPTTEPPTTTTETPTTTTVTLTTTTEQKPLIQQPAPTTESATINAQPTSQTPTYYGQ</sequence>
<dbReference type="WBParaSite" id="ES5_v2.g28462.t1">
    <property type="protein sequence ID" value="ES5_v2.g28462.t1"/>
    <property type="gene ID" value="ES5_v2.g28462"/>
</dbReference>
<reference evidence="2" key="1">
    <citation type="submission" date="2022-11" db="UniProtKB">
        <authorList>
            <consortium name="WormBaseParasite"/>
        </authorList>
    </citation>
    <scope>IDENTIFICATION</scope>
</reference>
<dbReference type="Proteomes" id="UP000887579">
    <property type="component" value="Unplaced"/>
</dbReference>
<evidence type="ECO:0000313" key="1">
    <source>
        <dbReference type="Proteomes" id="UP000887579"/>
    </source>
</evidence>
<protein>
    <submittedName>
        <fullName evidence="2">Uncharacterized protein</fullName>
    </submittedName>
</protein>
<evidence type="ECO:0000313" key="2">
    <source>
        <dbReference type="WBParaSite" id="ES5_v2.g28462.t1"/>
    </source>
</evidence>
<accession>A0AC34GFL1</accession>